<feature type="region of interest" description="Disordered" evidence="1">
    <location>
        <begin position="190"/>
        <end position="234"/>
    </location>
</feature>
<protein>
    <submittedName>
        <fullName evidence="2">Uncharacterized protein</fullName>
    </submittedName>
</protein>
<proteinExistence type="predicted"/>
<reference evidence="3" key="1">
    <citation type="submission" date="2010-08" db="EMBL/GenBank/DDBJ databases">
        <authorList>
            <consortium name="Caenorhabditis japonica Sequencing Consortium"/>
            <person name="Wilson R.K."/>
        </authorList>
    </citation>
    <scope>NUCLEOTIDE SEQUENCE [LARGE SCALE GENOMIC DNA]</scope>
    <source>
        <strain evidence="3">DF5081</strain>
    </source>
</reference>
<reference evidence="2" key="2">
    <citation type="submission" date="2022-06" db="UniProtKB">
        <authorList>
            <consortium name="EnsemblMetazoa"/>
        </authorList>
    </citation>
    <scope>IDENTIFICATION</scope>
    <source>
        <strain evidence="2">DF5081</strain>
    </source>
</reference>
<feature type="compositionally biased region" description="Low complexity" evidence="1">
    <location>
        <begin position="62"/>
        <end position="79"/>
    </location>
</feature>
<evidence type="ECO:0000313" key="2">
    <source>
        <dbReference type="EnsemblMetazoa" id="CJA14517.1"/>
    </source>
</evidence>
<name>A0A8R1DWW9_CAEJA</name>
<sequence length="309" mass="34538">MYSGAVCYSQTLYRNTDGRWSDGRIASRRRVSTTTKNPKMTSPPVFFQRDSPSRVPHGALVYSSPRSSSKLNRSSYPSRNAPQHLEDSCCCGQHQCRSLRARSIAIGSTTSITRCRSPTPYDNQPEVLDVSSLMPESTSYDEALKSIGESEDVAMPMETINPIYVSPITTYNNPIVVEPHAIEENANEMDLTSSMDSRRSRADDADVESSTEDEEGNGNNILNTSMDSRSSNDDQQLRYRIDTSQSTMMSSLERSLELGAARSDGLSDNERRVKTVLNNIKTHRRSYSVSLKIGWIDSIRKWAGLHFPT</sequence>
<evidence type="ECO:0000313" key="3">
    <source>
        <dbReference type="Proteomes" id="UP000005237"/>
    </source>
</evidence>
<feature type="region of interest" description="Disordered" evidence="1">
    <location>
        <begin position="24"/>
        <end position="79"/>
    </location>
</feature>
<dbReference type="Proteomes" id="UP000005237">
    <property type="component" value="Unassembled WGS sequence"/>
</dbReference>
<feature type="compositionally biased region" description="Polar residues" evidence="1">
    <location>
        <begin position="217"/>
        <end position="229"/>
    </location>
</feature>
<evidence type="ECO:0000256" key="1">
    <source>
        <dbReference type="SAM" id="MobiDB-lite"/>
    </source>
</evidence>
<keyword evidence="3" id="KW-1185">Reference proteome</keyword>
<dbReference type="AlphaFoldDB" id="A0A8R1DWW9"/>
<accession>A0A8R1DWW9</accession>
<dbReference type="EnsemblMetazoa" id="CJA14517.1">
    <property type="protein sequence ID" value="CJA14517.1"/>
    <property type="gene ID" value="WBGene00133721"/>
</dbReference>
<feature type="compositionally biased region" description="Acidic residues" evidence="1">
    <location>
        <begin position="205"/>
        <end position="216"/>
    </location>
</feature>
<organism evidence="2 3">
    <name type="scientific">Caenorhabditis japonica</name>
    <dbReference type="NCBI Taxonomy" id="281687"/>
    <lineage>
        <taxon>Eukaryota</taxon>
        <taxon>Metazoa</taxon>
        <taxon>Ecdysozoa</taxon>
        <taxon>Nematoda</taxon>
        <taxon>Chromadorea</taxon>
        <taxon>Rhabditida</taxon>
        <taxon>Rhabditina</taxon>
        <taxon>Rhabditomorpha</taxon>
        <taxon>Rhabditoidea</taxon>
        <taxon>Rhabditidae</taxon>
        <taxon>Peloderinae</taxon>
        <taxon>Caenorhabditis</taxon>
    </lineage>
</organism>